<dbReference type="NCBIfam" id="TIGR01072">
    <property type="entry name" value="murA"/>
    <property type="match status" value="1"/>
</dbReference>
<keyword evidence="18" id="KW-1185">Reference proteome</keyword>
<dbReference type="GO" id="GO:0009252">
    <property type="term" value="P:peptidoglycan biosynthetic process"/>
    <property type="evidence" value="ECO:0007669"/>
    <property type="project" value="UniProtKB-UniRule"/>
</dbReference>
<dbReference type="GO" id="GO:0005737">
    <property type="term" value="C:cytoplasm"/>
    <property type="evidence" value="ECO:0007669"/>
    <property type="project" value="UniProtKB-SubCell"/>
</dbReference>
<dbReference type="KEGG" id="pnt:G5B91_05900"/>
<evidence type="ECO:0000256" key="3">
    <source>
        <dbReference type="ARBA" id="ARBA00022490"/>
    </source>
</evidence>
<keyword evidence="8 13" id="KW-0131">Cell cycle</keyword>
<evidence type="ECO:0000256" key="8">
    <source>
        <dbReference type="ARBA" id="ARBA00023306"/>
    </source>
</evidence>
<keyword evidence="4 13" id="KW-0132">Cell division</keyword>
<feature type="binding site" evidence="13">
    <location>
        <begin position="122"/>
        <end position="126"/>
    </location>
    <ligand>
        <name>UDP-N-acetyl-alpha-D-glucosamine</name>
        <dbReference type="ChEBI" id="CHEBI:57705"/>
    </ligand>
</feature>
<evidence type="ECO:0000313" key="15">
    <source>
        <dbReference type="EMBL" id="MBG6291710.1"/>
    </source>
</evidence>
<reference evidence="15 18" key="2">
    <citation type="submission" date="2020-11" db="EMBL/GenBank/DDBJ databases">
        <title>Enhanced detection system for hospital associated transmission using whole genome sequencing surveillance.</title>
        <authorList>
            <person name="Harrison L.H."/>
            <person name="Van Tyne D."/>
            <person name="Marsh J.W."/>
            <person name="Griffith M.P."/>
            <person name="Snyder D.J."/>
            <person name="Cooper V.S."/>
            <person name="Mustapha M."/>
        </authorList>
    </citation>
    <scope>NUCLEOTIDE SEQUENCE [LARGE SCALE GENOMIC DNA]</scope>
    <source>
        <strain evidence="15 18">PSA00705</strain>
    </source>
</reference>
<feature type="binding site" evidence="13">
    <location>
        <position position="93"/>
    </location>
    <ligand>
        <name>UDP-N-acetyl-alpha-D-glucosamine</name>
        <dbReference type="ChEBI" id="CHEBI:57705"/>
    </ligand>
</feature>
<dbReference type="Pfam" id="PF00275">
    <property type="entry name" value="EPSP_synthase"/>
    <property type="match status" value="1"/>
</dbReference>
<dbReference type="InterPro" id="IPR013792">
    <property type="entry name" value="RNA3'P_cycl/enolpyr_Trfase_a/b"/>
</dbReference>
<evidence type="ECO:0000256" key="10">
    <source>
        <dbReference type="ARBA" id="ARBA00023317"/>
    </source>
</evidence>
<dbReference type="InterPro" id="IPR036968">
    <property type="entry name" value="Enolpyruvate_Tfrase_sf"/>
</dbReference>
<keyword evidence="3 13" id="KW-0963">Cytoplasm</keyword>
<dbReference type="GO" id="GO:0071555">
    <property type="term" value="P:cell wall organization"/>
    <property type="evidence" value="ECO:0007669"/>
    <property type="project" value="UniProtKB-KW"/>
</dbReference>
<evidence type="ECO:0000313" key="18">
    <source>
        <dbReference type="Proteomes" id="UP000608450"/>
    </source>
</evidence>
<dbReference type="EMBL" id="JADTFC010000134">
    <property type="protein sequence ID" value="MBG6291710.1"/>
    <property type="molecule type" value="Genomic_DNA"/>
</dbReference>
<proteinExistence type="inferred from homology"/>
<evidence type="ECO:0000256" key="6">
    <source>
        <dbReference type="ARBA" id="ARBA00022960"/>
    </source>
</evidence>
<keyword evidence="6 13" id="KW-0133">Cell shape</keyword>
<comment type="catalytic activity">
    <reaction evidence="12 13">
        <text>phosphoenolpyruvate + UDP-N-acetyl-alpha-D-glucosamine = UDP-N-acetyl-3-O-(1-carboxyvinyl)-alpha-D-glucosamine + phosphate</text>
        <dbReference type="Rhea" id="RHEA:18681"/>
        <dbReference type="ChEBI" id="CHEBI:43474"/>
        <dbReference type="ChEBI" id="CHEBI:57705"/>
        <dbReference type="ChEBI" id="CHEBI:58702"/>
        <dbReference type="ChEBI" id="CHEBI:68483"/>
        <dbReference type="EC" id="2.5.1.7"/>
    </reaction>
</comment>
<organism evidence="16 17">
    <name type="scientific">Pseudomonas nitroreducens</name>
    <dbReference type="NCBI Taxonomy" id="46680"/>
    <lineage>
        <taxon>Bacteria</taxon>
        <taxon>Pseudomonadati</taxon>
        <taxon>Pseudomonadota</taxon>
        <taxon>Gammaproteobacteria</taxon>
        <taxon>Pseudomonadales</taxon>
        <taxon>Pseudomonadaceae</taxon>
        <taxon>Pseudomonas</taxon>
    </lineage>
</organism>
<evidence type="ECO:0000256" key="5">
    <source>
        <dbReference type="ARBA" id="ARBA00022679"/>
    </source>
</evidence>
<protein>
    <recommendedName>
        <fullName evidence="13">UDP-N-acetylglucosamine 1-carboxyvinyltransferase</fullName>
        <ecNumber evidence="13">2.5.1.7</ecNumber>
    </recommendedName>
    <alternativeName>
        <fullName evidence="13">Enoylpyruvate transferase</fullName>
    </alternativeName>
    <alternativeName>
        <fullName evidence="13">UDP-N-acetylglucosamine enolpyruvyl transferase</fullName>
        <shortName evidence="13">EPT</shortName>
    </alternativeName>
</protein>
<keyword evidence="10 13" id="KW-0670">Pyruvate</keyword>
<evidence type="ECO:0000259" key="14">
    <source>
        <dbReference type="Pfam" id="PF00275"/>
    </source>
</evidence>
<feature type="active site" description="Proton donor" evidence="13">
    <location>
        <position position="117"/>
    </location>
</feature>
<reference evidence="16 17" key="1">
    <citation type="submission" date="2020-02" db="EMBL/GenBank/DDBJ databases">
        <title>Integrative conjugative elements (ICEs) and plasmids drive adaptation of Pseudomonas nitroreducens strain HBP1 to wastewater environment.</title>
        <authorList>
            <person name="Sentchilo V."/>
            <person name="Carraro N."/>
            <person name="Bertelli C."/>
            <person name="van der Meer J.R."/>
        </authorList>
    </citation>
    <scope>NUCLEOTIDE SEQUENCE [LARGE SCALE GENOMIC DNA]</scope>
    <source>
        <strain evidence="16 17">HBP1</strain>
    </source>
</reference>
<name>A0A6G6IS93_PSENT</name>
<feature type="modified residue" description="2-(S-cysteinyl)pyruvic acid O-phosphothioketal" evidence="13">
    <location>
        <position position="117"/>
    </location>
</feature>
<dbReference type="GO" id="GO:0008360">
    <property type="term" value="P:regulation of cell shape"/>
    <property type="evidence" value="ECO:0007669"/>
    <property type="project" value="UniProtKB-KW"/>
</dbReference>
<accession>A0A6G6IS93</accession>
<dbReference type="HAMAP" id="MF_00111">
    <property type="entry name" value="MurA"/>
    <property type="match status" value="1"/>
</dbReference>
<dbReference type="AlphaFoldDB" id="A0A6G6IS93"/>
<evidence type="ECO:0000313" key="16">
    <source>
        <dbReference type="EMBL" id="QIE85823.1"/>
    </source>
</evidence>
<dbReference type="RefSeq" id="WP_024766535.1">
    <property type="nucleotide sequence ID" value="NZ_CP049140.1"/>
</dbReference>
<gene>
    <name evidence="13 16" type="primary">murA</name>
    <name evidence="16" type="ORF">G5B91_05900</name>
    <name evidence="15" type="ORF">I5I61_29990</name>
</gene>
<dbReference type="PANTHER" id="PTHR43783:SF1">
    <property type="entry name" value="UDP-N-ACETYLGLUCOSAMINE 1-CARBOXYVINYLTRANSFERASE"/>
    <property type="match status" value="1"/>
</dbReference>
<keyword evidence="7 13" id="KW-0573">Peptidoglycan synthesis</keyword>
<dbReference type="PANTHER" id="PTHR43783">
    <property type="entry name" value="UDP-N-ACETYLGLUCOSAMINE 1-CARBOXYVINYLTRANSFERASE"/>
    <property type="match status" value="1"/>
</dbReference>
<dbReference type="UniPathway" id="UPA00219"/>
<dbReference type="InterPro" id="IPR005750">
    <property type="entry name" value="UDP_GlcNAc_COvinyl_MurA"/>
</dbReference>
<evidence type="ECO:0000313" key="17">
    <source>
        <dbReference type="Proteomes" id="UP000501063"/>
    </source>
</evidence>
<dbReference type="InterPro" id="IPR050068">
    <property type="entry name" value="MurA_subfamily"/>
</dbReference>
<dbReference type="NCBIfam" id="NF006873">
    <property type="entry name" value="PRK09369.1"/>
    <property type="match status" value="1"/>
</dbReference>
<feature type="binding site" evidence="13">
    <location>
        <position position="331"/>
    </location>
    <ligand>
        <name>UDP-N-acetyl-alpha-D-glucosamine</name>
        <dbReference type="ChEBI" id="CHEBI:57705"/>
    </ligand>
</feature>
<evidence type="ECO:0000256" key="2">
    <source>
        <dbReference type="ARBA" id="ARBA00004752"/>
    </source>
</evidence>
<dbReference type="GO" id="GO:0008760">
    <property type="term" value="F:UDP-N-acetylglucosamine 1-carboxyvinyltransferase activity"/>
    <property type="evidence" value="ECO:0007669"/>
    <property type="project" value="UniProtKB-UniRule"/>
</dbReference>
<evidence type="ECO:0000256" key="4">
    <source>
        <dbReference type="ARBA" id="ARBA00022618"/>
    </source>
</evidence>
<keyword evidence="5 13" id="KW-0808">Transferase</keyword>
<evidence type="ECO:0000256" key="11">
    <source>
        <dbReference type="ARBA" id="ARBA00038367"/>
    </source>
</evidence>
<dbReference type="FunFam" id="3.65.10.10:FF:000002">
    <property type="entry name" value="UDP-N-acetylglucosamine 1-carboxyvinyltransferase"/>
    <property type="match status" value="1"/>
</dbReference>
<evidence type="ECO:0000256" key="12">
    <source>
        <dbReference type="ARBA" id="ARBA00047527"/>
    </source>
</evidence>
<dbReference type="Proteomes" id="UP000608450">
    <property type="component" value="Unassembled WGS sequence"/>
</dbReference>
<feature type="domain" description="Enolpyruvate transferase" evidence="14">
    <location>
        <begin position="7"/>
        <end position="410"/>
    </location>
</feature>
<dbReference type="Proteomes" id="UP000501063">
    <property type="component" value="Chromosome"/>
</dbReference>
<comment type="similarity">
    <text evidence="11 13">Belongs to the EPSP synthase family. MurA subfamily.</text>
</comment>
<sequence>MDKLIITGGTRLDGEIRISGAKNSALPILAATLLADTPVTVCNLPHLHDITTMIELFGRMGVQPIIDEKLNVEVDASTIKTLVAPYELVKTMRASILVLGPMVARFGEAEVALPGGCAIGSRPVDLHIRGLEAMGAEIAVEGGYIKAKAPAGGLRGAHFFFDTVSVTGTENIMMAAALANGRSVLENAAREPEVVDLANFINAMGGDVQGAGTDTIVINGVKSLGGGAKYNVMPDRIETGTYLAAAAATGGRVKLKDTDPTILEAVLAKLVEAGAHITTGSNWIELDMKGNRPKAVNIRTAPYPAFPTDMQAQFISMNAIAEGTGAVIETVFENRFMHVYEMNRMGAQILVEGNTAIVTGVPQLKGAPVMATDLRASASLVIAALVAEGDTMIDRIYHIDRGYECIEEKLQLLGAKIRRVPG</sequence>
<comment type="caution">
    <text evidence="13">Lacks conserved residue(s) required for the propagation of feature annotation.</text>
</comment>
<comment type="function">
    <text evidence="13">Cell wall formation. Adds enolpyruvyl to UDP-N-acetylglucosamine.</text>
</comment>
<dbReference type="GO" id="GO:0051301">
    <property type="term" value="P:cell division"/>
    <property type="evidence" value="ECO:0007669"/>
    <property type="project" value="UniProtKB-KW"/>
</dbReference>
<evidence type="ECO:0000256" key="13">
    <source>
        <dbReference type="HAMAP-Rule" id="MF_00111"/>
    </source>
</evidence>
<dbReference type="EC" id="2.5.1.7" evidence="13"/>
<evidence type="ECO:0000256" key="7">
    <source>
        <dbReference type="ARBA" id="ARBA00022984"/>
    </source>
</evidence>
<dbReference type="EMBL" id="CP049140">
    <property type="protein sequence ID" value="QIE85823.1"/>
    <property type="molecule type" value="Genomic_DNA"/>
</dbReference>
<evidence type="ECO:0000256" key="1">
    <source>
        <dbReference type="ARBA" id="ARBA00004496"/>
    </source>
</evidence>
<keyword evidence="9 13" id="KW-0961">Cell wall biogenesis/degradation</keyword>
<dbReference type="GO" id="GO:0019277">
    <property type="term" value="P:UDP-N-acetylgalactosamine biosynthetic process"/>
    <property type="evidence" value="ECO:0007669"/>
    <property type="project" value="InterPro"/>
</dbReference>
<feature type="binding site" evidence="13">
    <location>
        <begin position="22"/>
        <end position="23"/>
    </location>
    <ligand>
        <name>phosphoenolpyruvate</name>
        <dbReference type="ChEBI" id="CHEBI:58702"/>
    </ligand>
</feature>
<dbReference type="SUPFAM" id="SSF55205">
    <property type="entry name" value="EPT/RTPC-like"/>
    <property type="match status" value="1"/>
</dbReference>
<comment type="subcellular location">
    <subcellularLocation>
        <location evidence="1 13">Cytoplasm</location>
    </subcellularLocation>
</comment>
<evidence type="ECO:0000256" key="9">
    <source>
        <dbReference type="ARBA" id="ARBA00023316"/>
    </source>
</evidence>
<feature type="binding site" evidence="13">
    <location>
        <position position="309"/>
    </location>
    <ligand>
        <name>UDP-N-acetyl-alpha-D-glucosamine</name>
        <dbReference type="ChEBI" id="CHEBI:57705"/>
    </ligand>
</feature>
<comment type="pathway">
    <text evidence="2 13">Cell wall biogenesis; peptidoglycan biosynthesis.</text>
</comment>
<dbReference type="GeneID" id="300411024"/>
<dbReference type="InterPro" id="IPR001986">
    <property type="entry name" value="Enolpyruvate_Tfrase_dom"/>
</dbReference>
<dbReference type="CDD" id="cd01555">
    <property type="entry name" value="UdpNAET"/>
    <property type="match status" value="1"/>
</dbReference>
<dbReference type="Gene3D" id="3.65.10.10">
    <property type="entry name" value="Enolpyruvate transferase domain"/>
    <property type="match status" value="2"/>
</dbReference>